<feature type="region of interest" description="Disordered" evidence="5">
    <location>
        <begin position="530"/>
        <end position="580"/>
    </location>
</feature>
<organism evidence="6">
    <name type="scientific">Cyprideis torosa</name>
    <dbReference type="NCBI Taxonomy" id="163714"/>
    <lineage>
        <taxon>Eukaryota</taxon>
        <taxon>Metazoa</taxon>
        <taxon>Ecdysozoa</taxon>
        <taxon>Arthropoda</taxon>
        <taxon>Crustacea</taxon>
        <taxon>Oligostraca</taxon>
        <taxon>Ostracoda</taxon>
        <taxon>Podocopa</taxon>
        <taxon>Podocopida</taxon>
        <taxon>Cytherocopina</taxon>
        <taxon>Cytheroidea</taxon>
        <taxon>Cytherideidae</taxon>
        <taxon>Cyprideis</taxon>
    </lineage>
</organism>
<feature type="compositionally biased region" description="Basic and acidic residues" evidence="5">
    <location>
        <begin position="139"/>
        <end position="157"/>
    </location>
</feature>
<dbReference type="InterPro" id="IPR008598">
    <property type="entry name" value="Di19_Zn-bd"/>
</dbReference>
<feature type="compositionally biased region" description="Basic and acidic residues" evidence="5">
    <location>
        <begin position="349"/>
        <end position="382"/>
    </location>
</feature>
<dbReference type="InterPro" id="IPR050688">
    <property type="entry name" value="Zinc_finger/UBP_domain"/>
</dbReference>
<dbReference type="Pfam" id="PF05605">
    <property type="entry name" value="zf-Di19"/>
    <property type="match status" value="1"/>
</dbReference>
<feature type="compositionally biased region" description="Basic and acidic residues" evidence="5">
    <location>
        <begin position="281"/>
        <end position="311"/>
    </location>
</feature>
<feature type="compositionally biased region" description="Polar residues" evidence="5">
    <location>
        <begin position="113"/>
        <end position="125"/>
    </location>
</feature>
<keyword evidence="2" id="KW-0677">Repeat</keyword>
<dbReference type="InterPro" id="IPR013087">
    <property type="entry name" value="Znf_C2H2_type"/>
</dbReference>
<proteinExistence type="predicted"/>
<dbReference type="GO" id="GO:0045944">
    <property type="term" value="P:positive regulation of transcription by RNA polymerase II"/>
    <property type="evidence" value="ECO:0007669"/>
    <property type="project" value="TreeGrafter"/>
</dbReference>
<evidence type="ECO:0000256" key="5">
    <source>
        <dbReference type="SAM" id="MobiDB-lite"/>
    </source>
</evidence>
<evidence type="ECO:0000313" key="6">
    <source>
        <dbReference type="EMBL" id="CAD7222201.1"/>
    </source>
</evidence>
<dbReference type="GO" id="GO:0005634">
    <property type="term" value="C:nucleus"/>
    <property type="evidence" value="ECO:0007669"/>
    <property type="project" value="TreeGrafter"/>
</dbReference>
<feature type="compositionally biased region" description="Acidic residues" evidence="5">
    <location>
        <begin position="226"/>
        <end position="244"/>
    </location>
</feature>
<dbReference type="Gene3D" id="3.30.160.60">
    <property type="entry name" value="Classic Zinc Finger"/>
    <property type="match status" value="2"/>
</dbReference>
<dbReference type="EMBL" id="OB660036">
    <property type="protein sequence ID" value="CAD7222201.1"/>
    <property type="molecule type" value="Genomic_DNA"/>
</dbReference>
<feature type="region of interest" description="Disordered" evidence="5">
    <location>
        <begin position="95"/>
        <end position="451"/>
    </location>
</feature>
<protein>
    <submittedName>
        <fullName evidence="6">Uncharacterized protein</fullName>
    </submittedName>
</protein>
<feature type="region of interest" description="Disordered" evidence="5">
    <location>
        <begin position="888"/>
        <end position="926"/>
    </location>
</feature>
<feature type="compositionally biased region" description="Acidic residues" evidence="5">
    <location>
        <begin position="410"/>
        <end position="422"/>
    </location>
</feature>
<keyword evidence="3" id="KW-0863">Zinc-finger</keyword>
<evidence type="ECO:0000256" key="3">
    <source>
        <dbReference type="ARBA" id="ARBA00022771"/>
    </source>
</evidence>
<feature type="compositionally biased region" description="Acidic residues" evidence="5">
    <location>
        <begin position="546"/>
        <end position="572"/>
    </location>
</feature>
<feature type="compositionally biased region" description="Basic and acidic residues" evidence="5">
    <location>
        <begin position="164"/>
        <end position="203"/>
    </location>
</feature>
<dbReference type="GO" id="GO:0008270">
    <property type="term" value="F:zinc ion binding"/>
    <property type="evidence" value="ECO:0007669"/>
    <property type="project" value="UniProtKB-KW"/>
</dbReference>
<feature type="compositionally biased region" description="Acidic residues" evidence="5">
    <location>
        <begin position="1109"/>
        <end position="1122"/>
    </location>
</feature>
<dbReference type="PANTHER" id="PTHR24403">
    <property type="entry name" value="ZINC FINGER PROTEIN"/>
    <property type="match status" value="1"/>
</dbReference>
<keyword evidence="4" id="KW-0862">Zinc</keyword>
<dbReference type="PROSITE" id="PS00028">
    <property type="entry name" value="ZINC_FINGER_C2H2_1"/>
    <property type="match status" value="2"/>
</dbReference>
<feature type="compositionally biased region" description="Basic and acidic residues" evidence="5">
    <location>
        <begin position="245"/>
        <end position="256"/>
    </location>
</feature>
<name>A0A7R8VZY7_9CRUS</name>
<feature type="compositionally biased region" description="Acidic residues" evidence="5">
    <location>
        <begin position="208"/>
        <end position="218"/>
    </location>
</feature>
<reference evidence="6" key="1">
    <citation type="submission" date="2020-11" db="EMBL/GenBank/DDBJ databases">
        <authorList>
            <person name="Tran Van P."/>
        </authorList>
    </citation>
    <scope>NUCLEOTIDE SEQUENCE</scope>
</reference>
<dbReference type="AlphaFoldDB" id="A0A7R8VZY7"/>
<feature type="compositionally biased region" description="Basic and acidic residues" evidence="5">
    <location>
        <begin position="95"/>
        <end position="107"/>
    </location>
</feature>
<sequence>MYENNFCFLVEPSLASKDDGEGQLVNGGNAGKAEVGMGNGIEAEHEQNEGEEENSLRGKLILQNVISKRNDFYVSGGGDDFSLCADVDLLRDDDTPKGKSQKADSPVKGDTPLCTNGGANTPSTEETLDAAANASIKESASEKSHQEGDKELCKEEGSNGFSADVEKTSKNEEDAVKNLSDDGRDSETKVLLEKNVSDSKDVDSSSQEAEDTVPEEVVEDLHVQDEVVEDLSSQEDVVEDVADDDSSKEKSVKKDNSGTTNEAPEVTGDSKAVSETSDGNEEQKKSDKDEAKKNKKEVVIVEERIDPKTGEMQKMTEVVEDLIEDVVEEMEDAGKESHDENADDPLEVPNKEKKDEEKGDDAIEVIEEKDPLSTSPDKKSIPDDPLAVQEDSRSKDSSSIPADPLSVTNQEDDDCIAIEDSDPLAVSESDPLSISGSSVNTQSPSPSIPVGATPVCPEEIILAEAMKAFPPRVMVESSLEDEVAVVEAPSFVVPYLYEQAQSKAKLQSYLEELKKEIEVRLKEEKRARIEAKKERRKRRGRKNSGDEEDDVEDEDYNADEEGESSSESEISSDEGGAGFHVTKTVTPLKTADNANPADFDIETFFEGPVGKWLADIGSNLVQEYAARDLIRMKRKKERRPAAGASDSFLSLLSKNLEISKKKNDPLRLVMEKCPLCRFKSESLLTLGKHLESPHYNHPYFHCNFCPFFVRNGSVMVTHIADEHGRKTTIENPIPLHQCSFCAFETNAKATLIRHQKMCMEKYNRNPKILTPHPEWSPPVKISRIAYKDSKSDTYMQKKLFENRPPFHLLVLRSEQESFVKYVKAILDFKQRKASSRSMAITRPQGVPVLVTAGGLQSRFPSGTTTIQPTTRFRPSGLSVASPSVAVFSKSSSNAAPPRRSVPANAESKQLPPPAPPASGAKPTAGAPQNKHHYIVCEICDVFLQDKTTLLSHFLTQHEIPMSSSKIQGRPPLGCQKCAFRFFTDQGLERHLLGSHGLVTSVMQNAANKKEDKGMCPVCGREFPISGLLNHVAKDHGFSLKPAYLSYKCVVCTASFSVYRDFEQHVYNAHVSNVRKQSDAQKSVSGPKGTGTSQETPAKASEPKEKVIEEIDLIDDEDDDDISVVEPVSKKAKSS</sequence>
<accession>A0A7R8VZY7</accession>
<evidence type="ECO:0000256" key="2">
    <source>
        <dbReference type="ARBA" id="ARBA00022737"/>
    </source>
</evidence>
<feature type="compositionally biased region" description="Acidic residues" evidence="5">
    <location>
        <begin position="318"/>
        <end position="331"/>
    </location>
</feature>
<evidence type="ECO:0000256" key="1">
    <source>
        <dbReference type="ARBA" id="ARBA00022723"/>
    </source>
</evidence>
<keyword evidence="1" id="KW-0479">Metal-binding</keyword>
<feature type="region of interest" description="Disordered" evidence="5">
    <location>
        <begin position="1075"/>
        <end position="1134"/>
    </location>
</feature>
<feature type="compositionally biased region" description="Polar residues" evidence="5">
    <location>
        <begin position="1075"/>
        <end position="1095"/>
    </location>
</feature>
<evidence type="ECO:0000256" key="4">
    <source>
        <dbReference type="ARBA" id="ARBA00022833"/>
    </source>
</evidence>
<dbReference type="OrthoDB" id="6110130at2759"/>
<dbReference type="SMART" id="SM00355">
    <property type="entry name" value="ZnF_C2H2"/>
    <property type="match status" value="7"/>
</dbReference>
<feature type="compositionally biased region" description="Low complexity" evidence="5">
    <location>
        <begin position="917"/>
        <end position="926"/>
    </location>
</feature>
<gene>
    <name evidence="6" type="ORF">CTOB1V02_LOCUS216</name>
</gene>
<feature type="compositionally biased region" description="Polar residues" evidence="5">
    <location>
        <begin position="430"/>
        <end position="445"/>
    </location>
</feature>
<dbReference type="PANTHER" id="PTHR24403:SF110">
    <property type="entry name" value="C2H2-TYPE DOMAIN-CONTAINING PROTEIN-RELATED"/>
    <property type="match status" value="1"/>
</dbReference>